<reference evidence="7 8" key="1">
    <citation type="submission" date="2017-07" db="EMBL/GenBank/DDBJ databases">
        <title>Draft Genome Sequences of Select Purple Nonsulfur Bacteria.</title>
        <authorList>
            <person name="Lasarre B."/>
            <person name="Mckinlay J.B."/>
        </authorList>
    </citation>
    <scope>NUCLEOTIDE SEQUENCE [LARGE SCALE GENOMIC DNA]</scope>
    <source>
        <strain evidence="7 8">DSM 5909</strain>
    </source>
</reference>
<evidence type="ECO:0000313" key="7">
    <source>
        <dbReference type="EMBL" id="RAI40413.1"/>
    </source>
</evidence>
<evidence type="ECO:0000313" key="8">
    <source>
        <dbReference type="Proteomes" id="UP000249130"/>
    </source>
</evidence>
<comment type="caution">
    <text evidence="4">Lacks conserved residue(s) required for the propagation of feature annotation.</text>
</comment>
<name>A0A327KRV1_9BRAD</name>
<dbReference type="Proteomes" id="UP000249130">
    <property type="component" value="Unassembled WGS sequence"/>
</dbReference>
<comment type="caution">
    <text evidence="7">The sequence shown here is derived from an EMBL/GenBank/DDBJ whole genome shotgun (WGS) entry which is preliminary data.</text>
</comment>
<sequence>MRSRHIVPIVLSCAVLLGCAHVQNLPANIPTATPFLDAPESRAELPDDDVMIGLAFSGGGTRAAAFSFGVLKELARTEMPSSGRSRTLLDRVDIVTGVSGGSVTAAYFGLRRRAALDDFRERFLVQDAEAALNTSVSFGNIAKAFGGGVNGDEPFRRWLDAHLFDGATFGALLTHRRPQVVINASDLFNRTPFVFTPSTFAALCSDLASYPLSSAVAASAAVPLAFAPVVLETFPDKCDAPLPAWMKRARDDPEASPMMKAVARGMTRYRDGSMRYVKLVDGGVVDNFGLSSFTVAREASNTPYGPLTAAHAARIRRILFIVVDSEQVTEGTWAQTLDGPTGVELIAASTNAALASSVWSSYSAFQLSLQQWRSQLVRWRCGLSIGEVQRLRGTTAGWNCRDLDGFIGRVAFDQFDSGRSASLNAIPTRFRLPVDQVDALIAAGSDALAQHPAFRDFLRSLRATPRTVAAAEPPVTARTVVPAEPVATGEAR</sequence>
<dbReference type="Gene3D" id="3.40.1090.10">
    <property type="entry name" value="Cytosolic phospholipase A2 catalytic domain"/>
    <property type="match status" value="2"/>
</dbReference>
<dbReference type="PANTHER" id="PTHR14226">
    <property type="entry name" value="NEUROPATHY TARGET ESTERASE/SWISS CHEESE D.MELANOGASTER"/>
    <property type="match status" value="1"/>
</dbReference>
<keyword evidence="5" id="KW-0732">Signal</keyword>
<dbReference type="EMBL" id="NPEX01000233">
    <property type="protein sequence ID" value="RAI40413.1"/>
    <property type="molecule type" value="Genomic_DNA"/>
</dbReference>
<feature type="short sequence motif" description="DGA/G" evidence="4">
    <location>
        <begin position="281"/>
        <end position="283"/>
    </location>
</feature>
<gene>
    <name evidence="7" type="ORF">CH341_23795</name>
</gene>
<dbReference type="SUPFAM" id="SSF52151">
    <property type="entry name" value="FabD/lysophospholipase-like"/>
    <property type="match status" value="1"/>
</dbReference>
<feature type="signal peptide" evidence="5">
    <location>
        <begin position="1"/>
        <end position="22"/>
    </location>
</feature>
<evidence type="ECO:0000256" key="5">
    <source>
        <dbReference type="SAM" id="SignalP"/>
    </source>
</evidence>
<dbReference type="InterPro" id="IPR050301">
    <property type="entry name" value="NTE"/>
</dbReference>
<feature type="short sequence motif" description="GXSXG" evidence="4">
    <location>
        <begin position="97"/>
        <end position="101"/>
    </location>
</feature>
<dbReference type="InterPro" id="IPR016035">
    <property type="entry name" value="Acyl_Trfase/lysoPLipase"/>
</dbReference>
<dbReference type="Pfam" id="PF01734">
    <property type="entry name" value="Patatin"/>
    <property type="match status" value="1"/>
</dbReference>
<dbReference type="RefSeq" id="WP_111421501.1">
    <property type="nucleotide sequence ID" value="NZ_NPEX01000233.1"/>
</dbReference>
<dbReference type="GO" id="GO:0016042">
    <property type="term" value="P:lipid catabolic process"/>
    <property type="evidence" value="ECO:0007669"/>
    <property type="project" value="UniProtKB-UniRule"/>
</dbReference>
<evidence type="ECO:0000256" key="3">
    <source>
        <dbReference type="ARBA" id="ARBA00023098"/>
    </source>
</evidence>
<proteinExistence type="predicted"/>
<protein>
    <submittedName>
        <fullName evidence="7">Patatin</fullName>
    </submittedName>
</protein>
<organism evidence="7 8">
    <name type="scientific">Rhodoplanes roseus</name>
    <dbReference type="NCBI Taxonomy" id="29409"/>
    <lineage>
        <taxon>Bacteria</taxon>
        <taxon>Pseudomonadati</taxon>
        <taxon>Pseudomonadota</taxon>
        <taxon>Alphaproteobacteria</taxon>
        <taxon>Hyphomicrobiales</taxon>
        <taxon>Nitrobacteraceae</taxon>
        <taxon>Rhodoplanes</taxon>
    </lineage>
</organism>
<dbReference type="PROSITE" id="PS51257">
    <property type="entry name" value="PROKAR_LIPOPROTEIN"/>
    <property type="match status" value="1"/>
</dbReference>
<evidence type="ECO:0000259" key="6">
    <source>
        <dbReference type="PROSITE" id="PS51635"/>
    </source>
</evidence>
<evidence type="ECO:0000256" key="1">
    <source>
        <dbReference type="ARBA" id="ARBA00022801"/>
    </source>
</evidence>
<accession>A0A327KRV1</accession>
<dbReference type="OrthoDB" id="9790176at2"/>
<dbReference type="InterPro" id="IPR002641">
    <property type="entry name" value="PNPLA_dom"/>
</dbReference>
<dbReference type="AlphaFoldDB" id="A0A327KRV1"/>
<keyword evidence="1 4" id="KW-0378">Hydrolase</keyword>
<feature type="domain" description="PNPLA" evidence="6">
    <location>
        <begin position="55"/>
        <end position="294"/>
    </location>
</feature>
<dbReference type="PROSITE" id="PS51635">
    <property type="entry name" value="PNPLA"/>
    <property type="match status" value="1"/>
</dbReference>
<feature type="active site" description="Proton acceptor" evidence="4">
    <location>
        <position position="281"/>
    </location>
</feature>
<keyword evidence="2 4" id="KW-0442">Lipid degradation</keyword>
<evidence type="ECO:0000256" key="4">
    <source>
        <dbReference type="PROSITE-ProRule" id="PRU01161"/>
    </source>
</evidence>
<keyword evidence="8" id="KW-1185">Reference proteome</keyword>
<dbReference type="PANTHER" id="PTHR14226:SF78">
    <property type="entry name" value="SLR0060 PROTEIN"/>
    <property type="match status" value="1"/>
</dbReference>
<feature type="chain" id="PRO_5016383353" evidence="5">
    <location>
        <begin position="23"/>
        <end position="492"/>
    </location>
</feature>
<keyword evidence="3 4" id="KW-0443">Lipid metabolism</keyword>
<evidence type="ECO:0000256" key="2">
    <source>
        <dbReference type="ARBA" id="ARBA00022963"/>
    </source>
</evidence>
<feature type="active site" description="Nucleophile" evidence="4">
    <location>
        <position position="99"/>
    </location>
</feature>
<dbReference type="GO" id="GO:0016787">
    <property type="term" value="F:hydrolase activity"/>
    <property type="evidence" value="ECO:0007669"/>
    <property type="project" value="UniProtKB-UniRule"/>
</dbReference>